<evidence type="ECO:0000256" key="2">
    <source>
        <dbReference type="ARBA" id="ARBA00012513"/>
    </source>
</evidence>
<reference evidence="21" key="1">
    <citation type="submission" date="2017-07" db="EMBL/GenBank/DDBJ databases">
        <title>Taro Niue Genome Assembly and Annotation.</title>
        <authorList>
            <person name="Atibalentja N."/>
            <person name="Keating K."/>
            <person name="Fields C.J."/>
        </authorList>
    </citation>
    <scope>NUCLEOTIDE SEQUENCE</scope>
    <source>
        <strain evidence="21">Niue_2</strain>
        <tissue evidence="21">Leaf</tissue>
    </source>
</reference>
<evidence type="ECO:0000256" key="14">
    <source>
        <dbReference type="ARBA" id="ARBA00024334"/>
    </source>
</evidence>
<evidence type="ECO:0000256" key="1">
    <source>
        <dbReference type="ARBA" id="ARBA00004635"/>
    </source>
</evidence>
<dbReference type="SMART" id="SM00220">
    <property type="entry name" value="S_TKc"/>
    <property type="match status" value="1"/>
</dbReference>
<dbReference type="PANTHER" id="PTHR24349">
    <property type="entry name" value="SERINE/THREONINE-PROTEIN KINASE"/>
    <property type="match status" value="1"/>
</dbReference>
<keyword evidence="9" id="KW-0418">Kinase</keyword>
<dbReference type="CDD" id="cd05117">
    <property type="entry name" value="STKc_CAMK"/>
    <property type="match status" value="1"/>
</dbReference>
<evidence type="ECO:0000256" key="15">
    <source>
        <dbReference type="ARBA" id="ARBA00047899"/>
    </source>
</evidence>
<dbReference type="PROSITE" id="PS00107">
    <property type="entry name" value="PROTEIN_KINASE_ATP"/>
    <property type="match status" value="1"/>
</dbReference>
<dbReference type="AlphaFoldDB" id="A0A843VM84"/>
<dbReference type="PROSITE" id="PS50222">
    <property type="entry name" value="EF_HAND_2"/>
    <property type="match status" value="4"/>
</dbReference>
<evidence type="ECO:0000256" key="11">
    <source>
        <dbReference type="ARBA" id="ARBA00022840"/>
    </source>
</evidence>
<keyword evidence="6" id="KW-0479">Metal-binding</keyword>
<evidence type="ECO:0000256" key="8">
    <source>
        <dbReference type="ARBA" id="ARBA00022741"/>
    </source>
</evidence>
<dbReference type="EMBL" id="NMUH01002453">
    <property type="protein sequence ID" value="MQM00073.1"/>
    <property type="molecule type" value="Genomic_DNA"/>
</dbReference>
<dbReference type="GO" id="GO:0005509">
    <property type="term" value="F:calcium ion binding"/>
    <property type="evidence" value="ECO:0007669"/>
    <property type="project" value="InterPro"/>
</dbReference>
<comment type="similarity">
    <text evidence="14">Belongs to the protein kinase superfamily. Ser/Thr protein kinase family. CDPK subfamily.</text>
</comment>
<feature type="domain" description="EF-hand" evidence="20">
    <location>
        <begin position="374"/>
        <end position="409"/>
    </location>
</feature>
<feature type="region of interest" description="Disordered" evidence="18">
    <location>
        <begin position="27"/>
        <end position="51"/>
    </location>
</feature>
<evidence type="ECO:0000259" key="19">
    <source>
        <dbReference type="PROSITE" id="PS50011"/>
    </source>
</evidence>
<keyword evidence="13" id="KW-0449">Lipoprotein</keyword>
<dbReference type="InterPro" id="IPR050205">
    <property type="entry name" value="CDPK_Ser/Thr_kinases"/>
</dbReference>
<dbReference type="Proteomes" id="UP000652761">
    <property type="component" value="Unassembled WGS sequence"/>
</dbReference>
<evidence type="ECO:0000256" key="9">
    <source>
        <dbReference type="ARBA" id="ARBA00022777"/>
    </source>
</evidence>
<dbReference type="FunFam" id="1.10.510.10:FF:000067">
    <property type="entry name" value="calcium-dependent protein kinase 13"/>
    <property type="match status" value="1"/>
</dbReference>
<dbReference type="InterPro" id="IPR011992">
    <property type="entry name" value="EF-hand-dom_pair"/>
</dbReference>
<dbReference type="CDD" id="cd00051">
    <property type="entry name" value="EFh"/>
    <property type="match status" value="1"/>
</dbReference>
<keyword evidence="11 17" id="KW-0067">ATP-binding</keyword>
<dbReference type="Pfam" id="PF13499">
    <property type="entry name" value="EF-hand_7"/>
    <property type="match status" value="2"/>
</dbReference>
<dbReference type="GO" id="GO:0016020">
    <property type="term" value="C:membrane"/>
    <property type="evidence" value="ECO:0007669"/>
    <property type="project" value="UniProtKB-SubCell"/>
</dbReference>
<evidence type="ECO:0000256" key="16">
    <source>
        <dbReference type="ARBA" id="ARBA00048679"/>
    </source>
</evidence>
<evidence type="ECO:0000256" key="5">
    <source>
        <dbReference type="ARBA" id="ARBA00022707"/>
    </source>
</evidence>
<feature type="domain" description="EF-hand" evidence="20">
    <location>
        <begin position="482"/>
        <end position="517"/>
    </location>
</feature>
<evidence type="ECO:0000256" key="18">
    <source>
        <dbReference type="SAM" id="MobiDB-lite"/>
    </source>
</evidence>
<feature type="compositionally biased region" description="Gly residues" evidence="18">
    <location>
        <begin position="34"/>
        <end position="50"/>
    </location>
</feature>
<dbReference type="PROSITE" id="PS50011">
    <property type="entry name" value="PROTEIN_KINASE_DOM"/>
    <property type="match status" value="1"/>
</dbReference>
<evidence type="ECO:0000256" key="12">
    <source>
        <dbReference type="ARBA" id="ARBA00023136"/>
    </source>
</evidence>
<dbReference type="InterPro" id="IPR008271">
    <property type="entry name" value="Ser/Thr_kinase_AS"/>
</dbReference>
<feature type="domain" description="EF-hand" evidence="20">
    <location>
        <begin position="410"/>
        <end position="445"/>
    </location>
</feature>
<dbReference type="PROSITE" id="PS00108">
    <property type="entry name" value="PROTEIN_KINASE_ST"/>
    <property type="match status" value="1"/>
</dbReference>
<comment type="catalytic activity">
    <reaction evidence="15">
        <text>L-threonyl-[protein] + ATP = O-phospho-L-threonyl-[protein] + ADP + H(+)</text>
        <dbReference type="Rhea" id="RHEA:46608"/>
        <dbReference type="Rhea" id="RHEA-COMP:11060"/>
        <dbReference type="Rhea" id="RHEA-COMP:11605"/>
        <dbReference type="ChEBI" id="CHEBI:15378"/>
        <dbReference type="ChEBI" id="CHEBI:30013"/>
        <dbReference type="ChEBI" id="CHEBI:30616"/>
        <dbReference type="ChEBI" id="CHEBI:61977"/>
        <dbReference type="ChEBI" id="CHEBI:456216"/>
        <dbReference type="EC" id="2.7.11.1"/>
    </reaction>
</comment>
<dbReference type="InterPro" id="IPR000719">
    <property type="entry name" value="Prot_kinase_dom"/>
</dbReference>
<proteinExistence type="inferred from homology"/>
<dbReference type="FunFam" id="1.10.238.10:FF:000050">
    <property type="entry name" value="Calcium-dependent protein kinase 7"/>
    <property type="match status" value="1"/>
</dbReference>
<dbReference type="InterPro" id="IPR018247">
    <property type="entry name" value="EF_Hand_1_Ca_BS"/>
</dbReference>
<dbReference type="Gene3D" id="1.10.510.10">
    <property type="entry name" value="Transferase(Phosphotransferase) domain 1"/>
    <property type="match status" value="1"/>
</dbReference>
<dbReference type="InterPro" id="IPR011009">
    <property type="entry name" value="Kinase-like_dom_sf"/>
</dbReference>
<keyword evidence="7" id="KW-0677">Repeat</keyword>
<organism evidence="21 22">
    <name type="scientific">Colocasia esculenta</name>
    <name type="common">Wild taro</name>
    <name type="synonym">Arum esculentum</name>
    <dbReference type="NCBI Taxonomy" id="4460"/>
    <lineage>
        <taxon>Eukaryota</taxon>
        <taxon>Viridiplantae</taxon>
        <taxon>Streptophyta</taxon>
        <taxon>Embryophyta</taxon>
        <taxon>Tracheophyta</taxon>
        <taxon>Spermatophyta</taxon>
        <taxon>Magnoliopsida</taxon>
        <taxon>Liliopsida</taxon>
        <taxon>Araceae</taxon>
        <taxon>Aroideae</taxon>
        <taxon>Colocasieae</taxon>
        <taxon>Colocasia</taxon>
    </lineage>
</organism>
<keyword evidence="8 17" id="KW-0547">Nucleotide-binding</keyword>
<feature type="domain" description="EF-hand" evidence="20">
    <location>
        <begin position="446"/>
        <end position="481"/>
    </location>
</feature>
<feature type="domain" description="Protein kinase" evidence="19">
    <location>
        <begin position="73"/>
        <end position="331"/>
    </location>
</feature>
<dbReference type="PROSITE" id="PS00018">
    <property type="entry name" value="EF_HAND_1"/>
    <property type="match status" value="3"/>
</dbReference>
<name>A0A843VM84_COLES</name>
<keyword evidence="10" id="KW-0106">Calcium</keyword>
<keyword evidence="12" id="KW-0472">Membrane</keyword>
<keyword evidence="5" id="KW-0519">Myristate</keyword>
<evidence type="ECO:0000256" key="7">
    <source>
        <dbReference type="ARBA" id="ARBA00022737"/>
    </source>
</evidence>
<sequence>MGNCCRSPAAVAREDVKCCQHRDRGRRERDGRVARGGGEHNGGGGGGGAGQKRLVVLEDGSYSTSKSGIEEKYLMDRELGRGEFGITYLCMDRGTRELLACKSISKRKLRTAVDVEDVRREVAIMRHLPKSPSIVSLREACEDDLAVHLVMELCEGGELFDRIVARGHYTERAAATVTRTIVEVVQLCHSHGVIHRDLKPENFLFANKKENSPLKAIDFGLSIFFKPGDRFSEIVGSPYYMAPEVLKRNYGPEIDIWSAGVILYILLCGVPPFWAESEQGVAQAILRGIIDFKRDPWPSVSENAKNLVRQMLEPDPKLRLTAKQVLEHPWLQNAKKAPNVPLGDVVTSRLKQFSMMNRFKRKALRVIADHLSIEEVEDIKEMFKLMDTDNDGIVSCDELKNGLAKHGSQLAESEVQILIEAVDTSGKGKLDYGEFVAVSLHLQRMANDEHLRKAFAYFDKDGNGYIEPEELREALVEDGAADSTDVANDILQEVDTDKDGRISYDEFVAMMKTGTDWRKASRHYSRGRLKSLSIRLMKDGSLNMGND</sequence>
<evidence type="ECO:0000256" key="13">
    <source>
        <dbReference type="ARBA" id="ARBA00023288"/>
    </source>
</evidence>
<keyword evidence="22" id="KW-1185">Reference proteome</keyword>
<protein>
    <recommendedName>
        <fullName evidence="2">non-specific serine/threonine protein kinase</fullName>
        <ecNumber evidence="2">2.7.11.1</ecNumber>
    </recommendedName>
</protein>
<keyword evidence="4" id="KW-0808">Transferase</keyword>
<evidence type="ECO:0000256" key="4">
    <source>
        <dbReference type="ARBA" id="ARBA00022679"/>
    </source>
</evidence>
<dbReference type="SUPFAM" id="SSF47473">
    <property type="entry name" value="EF-hand"/>
    <property type="match status" value="1"/>
</dbReference>
<comment type="subcellular location">
    <subcellularLocation>
        <location evidence="1">Membrane</location>
        <topology evidence="1">Lipid-anchor</topology>
    </subcellularLocation>
</comment>
<gene>
    <name evidence="21" type="ORF">Taro_032805</name>
</gene>
<dbReference type="EC" id="2.7.11.1" evidence="2"/>
<dbReference type="FunFam" id="3.30.200.20:FF:000004">
    <property type="entry name" value="Calcium-dependent protein kinase 1"/>
    <property type="match status" value="1"/>
</dbReference>
<feature type="binding site" evidence="17">
    <location>
        <position position="102"/>
    </location>
    <ligand>
        <name>ATP</name>
        <dbReference type="ChEBI" id="CHEBI:30616"/>
    </ligand>
</feature>
<evidence type="ECO:0000313" key="21">
    <source>
        <dbReference type="EMBL" id="MQM00073.1"/>
    </source>
</evidence>
<dbReference type="InterPro" id="IPR002048">
    <property type="entry name" value="EF_hand_dom"/>
</dbReference>
<evidence type="ECO:0000259" key="20">
    <source>
        <dbReference type="PROSITE" id="PS50222"/>
    </source>
</evidence>
<accession>A0A843VM84</accession>
<evidence type="ECO:0000256" key="17">
    <source>
        <dbReference type="PROSITE-ProRule" id="PRU10141"/>
    </source>
</evidence>
<dbReference type="GO" id="GO:0004674">
    <property type="term" value="F:protein serine/threonine kinase activity"/>
    <property type="evidence" value="ECO:0007669"/>
    <property type="project" value="UniProtKB-KW"/>
</dbReference>
<comment type="caution">
    <text evidence="21">The sequence shown here is derived from an EMBL/GenBank/DDBJ whole genome shotgun (WGS) entry which is preliminary data.</text>
</comment>
<evidence type="ECO:0000256" key="10">
    <source>
        <dbReference type="ARBA" id="ARBA00022837"/>
    </source>
</evidence>
<keyword evidence="3" id="KW-0723">Serine/threonine-protein kinase</keyword>
<evidence type="ECO:0000313" key="22">
    <source>
        <dbReference type="Proteomes" id="UP000652761"/>
    </source>
</evidence>
<dbReference type="SMART" id="SM00054">
    <property type="entry name" value="EFh"/>
    <property type="match status" value="4"/>
</dbReference>
<dbReference type="OrthoDB" id="40902at2759"/>
<evidence type="ECO:0000256" key="3">
    <source>
        <dbReference type="ARBA" id="ARBA00022527"/>
    </source>
</evidence>
<dbReference type="Pfam" id="PF00069">
    <property type="entry name" value="Pkinase"/>
    <property type="match status" value="1"/>
</dbReference>
<dbReference type="Gene3D" id="1.10.238.10">
    <property type="entry name" value="EF-hand"/>
    <property type="match status" value="1"/>
</dbReference>
<dbReference type="GO" id="GO:0005524">
    <property type="term" value="F:ATP binding"/>
    <property type="evidence" value="ECO:0007669"/>
    <property type="project" value="UniProtKB-UniRule"/>
</dbReference>
<evidence type="ECO:0000256" key="6">
    <source>
        <dbReference type="ARBA" id="ARBA00022723"/>
    </source>
</evidence>
<comment type="catalytic activity">
    <reaction evidence="16">
        <text>L-seryl-[protein] + ATP = O-phospho-L-seryl-[protein] + ADP + H(+)</text>
        <dbReference type="Rhea" id="RHEA:17989"/>
        <dbReference type="Rhea" id="RHEA-COMP:9863"/>
        <dbReference type="Rhea" id="RHEA-COMP:11604"/>
        <dbReference type="ChEBI" id="CHEBI:15378"/>
        <dbReference type="ChEBI" id="CHEBI:29999"/>
        <dbReference type="ChEBI" id="CHEBI:30616"/>
        <dbReference type="ChEBI" id="CHEBI:83421"/>
        <dbReference type="ChEBI" id="CHEBI:456216"/>
        <dbReference type="EC" id="2.7.11.1"/>
    </reaction>
</comment>
<dbReference type="InterPro" id="IPR017441">
    <property type="entry name" value="Protein_kinase_ATP_BS"/>
</dbReference>
<dbReference type="Gene3D" id="3.30.200.20">
    <property type="entry name" value="Phosphorylase Kinase, domain 1"/>
    <property type="match status" value="1"/>
</dbReference>
<dbReference type="SUPFAM" id="SSF56112">
    <property type="entry name" value="Protein kinase-like (PK-like)"/>
    <property type="match status" value="1"/>
</dbReference>
<dbReference type="SMR" id="A0A843VM84"/>